<dbReference type="Pfam" id="PF06008">
    <property type="entry name" value="Laminin_I"/>
    <property type="match status" value="1"/>
</dbReference>
<feature type="domain" description="Laminin EGF-like" evidence="17">
    <location>
        <begin position="260"/>
        <end position="306"/>
    </location>
</feature>
<dbReference type="GO" id="GO:0043256">
    <property type="term" value="C:laminin complex"/>
    <property type="evidence" value="ECO:0007669"/>
    <property type="project" value="UniProtKB-ARBA"/>
</dbReference>
<feature type="disulfide bond" evidence="12">
    <location>
        <begin position="280"/>
        <end position="289"/>
    </location>
</feature>
<dbReference type="SMART" id="SM00282">
    <property type="entry name" value="LamG"/>
    <property type="match status" value="5"/>
</dbReference>
<feature type="disulfide bond" evidence="12">
    <location>
        <begin position="184"/>
        <end position="193"/>
    </location>
</feature>
<evidence type="ECO:0000256" key="12">
    <source>
        <dbReference type="PROSITE-ProRule" id="PRU00460"/>
    </source>
</evidence>
<keyword evidence="2" id="KW-0964">Secreted</keyword>
<name>A0AAY4BMC0_9TELE</name>
<dbReference type="PROSITE" id="PS50025">
    <property type="entry name" value="LAM_G_DOMAIN"/>
    <property type="match status" value="5"/>
</dbReference>
<dbReference type="FunFam" id="2.10.25.10:FF:000051">
    <property type="entry name" value="Laminin subunit alpha 4"/>
    <property type="match status" value="1"/>
</dbReference>
<dbReference type="InterPro" id="IPR013320">
    <property type="entry name" value="ConA-like_dom_sf"/>
</dbReference>
<evidence type="ECO:0000259" key="16">
    <source>
        <dbReference type="PROSITE" id="PS50025"/>
    </source>
</evidence>
<feature type="domain" description="Laminin G" evidence="16">
    <location>
        <begin position="1290"/>
        <end position="1457"/>
    </location>
</feature>
<dbReference type="Pfam" id="PF24973">
    <property type="entry name" value="EGF_LMN_ATRN"/>
    <property type="match status" value="1"/>
</dbReference>
<dbReference type="RefSeq" id="XP_028809203.1">
    <property type="nucleotide sequence ID" value="XM_028953370.1"/>
</dbReference>
<comment type="caution">
    <text evidence="12">Lacks conserved residue(s) required for the propagation of feature annotation.</text>
</comment>
<evidence type="ECO:0000256" key="6">
    <source>
        <dbReference type="ARBA" id="ARBA00022869"/>
    </source>
</evidence>
<gene>
    <name evidence="18" type="primary">LAMA4</name>
</gene>
<keyword evidence="7" id="KW-0130">Cell adhesion</keyword>
<evidence type="ECO:0000256" key="4">
    <source>
        <dbReference type="ARBA" id="ARBA00022729"/>
    </source>
</evidence>
<feature type="domain" description="Laminin G" evidence="16">
    <location>
        <begin position="1705"/>
        <end position="1876"/>
    </location>
</feature>
<dbReference type="GeneTree" id="ENSGT00940000165424"/>
<evidence type="ECO:0000256" key="10">
    <source>
        <dbReference type="ARBA" id="ARBA00023180"/>
    </source>
</evidence>
<dbReference type="PANTHER" id="PTHR15036">
    <property type="entry name" value="PIKACHURIN-LIKE PROTEIN"/>
    <property type="match status" value="1"/>
</dbReference>
<dbReference type="GO" id="GO:0005102">
    <property type="term" value="F:signaling receptor binding"/>
    <property type="evidence" value="ECO:0007669"/>
    <property type="project" value="InterPro"/>
</dbReference>
<dbReference type="Gene3D" id="2.60.120.200">
    <property type="match status" value="5"/>
</dbReference>
<evidence type="ECO:0000256" key="2">
    <source>
        <dbReference type="ARBA" id="ARBA00022525"/>
    </source>
</evidence>
<protein>
    <recommendedName>
        <fullName evidence="20">Laminin subunit alpha-4</fullName>
    </recommendedName>
</protein>
<sequence length="1879" mass="206245">MAVGPVHVLCLLTALSRTVRPGAGFSLGEQQNTVFAVCSRGFFLSEQGTCLPCNCRGHAQSCEDITGICILCQDHSTGDFCERCQDGFMAEITPDGRHLCRPCACPISVASNNFAEHCDRRGGVVRCMCQEGYAGHHCERCVPGYYGNPMAIGDSCRKCDCNGNSDPNLIFNECNNVTGHCLNCWGNTAGAHCDRCAPGFHGDALRAKDCRECECNKCGTTSCDDRTGVCHCKPGVTGRLCDQCEDGYSGFSSCQGCRRCECAAAALRPTCHPLTHSCQCHPGAGGRYCERCLPGYWDYGPSGCQKCDCTSGHCDVHTGECVLEPSQVSECNVDCDECIWHLIGDVRTSNKSLDQLRVSVLNISSGAAANDRLKYYSYTAQRLQAQFVGWRNKSDLMRTQTGDLEEATTSLLSTSAPLAEQESSVKELRDTVDMDTLQSLNLAEELTTNLTAINARIEDMVADWELYSNHQELDPEVTRRKSAEAETRVKWMRTLDLSPKEPLATDESGEAHDLLRRVRMMEKRLISTEGRLPPAREKLSHFVSSLSGARDLLAQAEDALRQTHQRHQANQLRFQRSESLRRRLQESYEDVRSTVHVAANTIADTRLGLADLETMKKNMTEYHAAVDGASAQLAEKSESLSLADGELVLKATEHAEELQREAEELEETLLGGNVNGFVQKAIDASNVYDNIVKFLHEANITGETTLDLANRADDAIDGINSQLGFLKSQSNKVYKESITLGSEQKESKNTALDILKYFEETNDTLVDSKKHLAVVLSDLSGIHADRTPARLQFTQEVAESTLNHSAEVLQAITPIGQQVQEWSSSMSSSKYSAEAYDQAVVSAGKAVEDLSGIVPELLHKLRVVEEKKPVSNVSTNIMRIRELIAQARSVAKKVQVSMKFNGQSAVEVQPHCDVEEMKAVTSITLYMRVDPDKDPIEDRFILYLGDRSGMKDYMGLAIKNDNLVYVYNLGREHVEIPLSSKPVSSWPPVFNLIKVERLGRHGKIFLTIPSQGTTAEQKFIQKGQADGPDSLFDLDPKDMVFLIGGVPPDVKLPPPLTLAPFVGCIELASLNNEIISLYNFKTTHSMDVEASPPCVRNKVAFSDSRIASYLFDGTGYALVSDIERRGRISIVTRFDIEVRTVANNGVLLLMVNGTNYFVLELKDGYLRLMYDFSFARGPVVMDNKLPKLQINDARNHEISIIYHHSKKIILLVDRSHVKTLDNEKKPLPFTDIYIGGAPSSILSSRSEFSSLVGLKGCVRGFQFQKKDFNLLEEPGTVGISSGCPEESFMSRQAYFNGESYLGFTAKISPFEAFEGGFNFRTVQSTGLMFYHSEGPHEFLILLENGGVVLNSKGTKIKSHKKNYNDGRLHFLVATVTDAKFELVVDDKDKQEKKYSGGSGPQSAPASNTFYFGGSPASKAGNFTGCISYAYINRHDRDIEAEDFQKYSENVHTLLQECPIERPPEAMHQKPSKNSSRPKPGQSRKVSRDKSSLPQGLAGLKSEPGLETPEAESASCYLSPKPRATRNAHHYSGTANSRSEYADVAASINERSHFSLSLKTQSSLGLVFYVSDEPEDNFMSLCLVQGKLLFTFSVGQHRVKIKTPERINDGLWHNVIFIRDGNMGRLITDGLNVLEDRAPGGNTSWHVGGSLFVGGVPPGRAQKTLQRNSAHSFTGCVRSLQLNGRILPPATHTFGVTPCFEGSSEPGTYFSEGGGYVVLDDFTGMEFELVVEVRPRVATGVLLFVYASAEEYLTVYMNQGQVVVLANSGMSEFSTLVTPRQGVCDGNWHRITIIRDASVVQLDVDSEVNRVVGPLTTGALNSKTPVFVGGAPASLLKTSMATTRPYTGCMRNLKVNGSPVSFSKAALVSGAIGVGSCPAA</sequence>
<dbReference type="SMART" id="SM00181">
    <property type="entry name" value="EGF"/>
    <property type="match status" value="5"/>
</dbReference>
<evidence type="ECO:0000256" key="9">
    <source>
        <dbReference type="ARBA" id="ARBA00023157"/>
    </source>
</evidence>
<feature type="region of interest" description="Disordered" evidence="14">
    <location>
        <begin position="1461"/>
        <end position="1532"/>
    </location>
</feature>
<keyword evidence="5" id="KW-0677">Repeat</keyword>
<reference evidence="18" key="2">
    <citation type="submission" date="2025-08" db="UniProtKB">
        <authorList>
            <consortium name="Ensembl"/>
        </authorList>
    </citation>
    <scope>IDENTIFICATION</scope>
</reference>
<keyword evidence="4 15" id="KW-0732">Signal</keyword>
<keyword evidence="11 12" id="KW-0424">Laminin EGF-like domain</keyword>
<dbReference type="Pfam" id="PF06009">
    <property type="entry name" value="Laminin_II"/>
    <property type="match status" value="1"/>
</dbReference>
<dbReference type="InterPro" id="IPR009254">
    <property type="entry name" value="Laminin_aI"/>
</dbReference>
<evidence type="ECO:0000256" key="13">
    <source>
        <dbReference type="SAM" id="Coils"/>
    </source>
</evidence>
<dbReference type="GeneID" id="114763605"/>
<evidence type="ECO:0000256" key="8">
    <source>
        <dbReference type="ARBA" id="ARBA00023054"/>
    </source>
</evidence>
<evidence type="ECO:0000256" key="1">
    <source>
        <dbReference type="ARBA" id="ARBA00004302"/>
    </source>
</evidence>
<dbReference type="GO" id="GO:0005576">
    <property type="term" value="C:extracellular region"/>
    <property type="evidence" value="ECO:0007669"/>
    <property type="project" value="UniProtKB-ARBA"/>
</dbReference>
<dbReference type="Gene3D" id="2.10.25.10">
    <property type="entry name" value="Laminin"/>
    <property type="match status" value="5"/>
</dbReference>
<dbReference type="Ensembl" id="ENSDCDT00010025333.1">
    <property type="protein sequence ID" value="ENSDCDP00010022104.1"/>
    <property type="gene ID" value="ENSDCDG00010008878.1"/>
</dbReference>
<feature type="domain" description="Laminin G" evidence="16">
    <location>
        <begin position="1106"/>
        <end position="1283"/>
    </location>
</feature>
<dbReference type="SMART" id="SM00180">
    <property type="entry name" value="EGF_Lam"/>
    <property type="match status" value="5"/>
</dbReference>
<feature type="domain" description="Laminin EGF-like" evidence="17">
    <location>
        <begin position="103"/>
        <end position="158"/>
    </location>
</feature>
<dbReference type="PROSITE" id="PS01248">
    <property type="entry name" value="EGF_LAM_1"/>
    <property type="match status" value="3"/>
</dbReference>
<dbReference type="SUPFAM" id="SSF57196">
    <property type="entry name" value="EGF/Laminin"/>
    <property type="match status" value="5"/>
</dbReference>
<feature type="coiled-coil region" evidence="13">
    <location>
        <begin position="648"/>
        <end position="675"/>
    </location>
</feature>
<organism evidence="18 19">
    <name type="scientific">Denticeps clupeoides</name>
    <name type="common">denticle herring</name>
    <dbReference type="NCBI Taxonomy" id="299321"/>
    <lineage>
        <taxon>Eukaryota</taxon>
        <taxon>Metazoa</taxon>
        <taxon>Chordata</taxon>
        <taxon>Craniata</taxon>
        <taxon>Vertebrata</taxon>
        <taxon>Euteleostomi</taxon>
        <taxon>Actinopterygii</taxon>
        <taxon>Neopterygii</taxon>
        <taxon>Teleostei</taxon>
        <taxon>Clupei</taxon>
        <taxon>Clupeiformes</taxon>
        <taxon>Denticipitoidei</taxon>
        <taxon>Denticipitidae</taxon>
        <taxon>Denticeps</taxon>
    </lineage>
</organism>
<dbReference type="InterPro" id="IPR050372">
    <property type="entry name" value="Neurexin-related_CASP"/>
</dbReference>
<reference evidence="18" key="3">
    <citation type="submission" date="2025-09" db="UniProtKB">
        <authorList>
            <consortium name="Ensembl"/>
        </authorList>
    </citation>
    <scope>IDENTIFICATION</scope>
</reference>
<evidence type="ECO:0000256" key="11">
    <source>
        <dbReference type="ARBA" id="ARBA00023292"/>
    </source>
</evidence>
<dbReference type="PROSITE" id="PS50027">
    <property type="entry name" value="EGF_LAM_2"/>
    <property type="match status" value="4"/>
</dbReference>
<dbReference type="GO" id="GO:0030334">
    <property type="term" value="P:regulation of cell migration"/>
    <property type="evidence" value="ECO:0007669"/>
    <property type="project" value="InterPro"/>
</dbReference>
<keyword evidence="6" id="KW-0084">Basement membrane</keyword>
<dbReference type="InterPro" id="IPR000742">
    <property type="entry name" value="EGF"/>
</dbReference>
<feature type="domain" description="Laminin G" evidence="16">
    <location>
        <begin position="895"/>
        <end position="1094"/>
    </location>
</feature>
<dbReference type="SUPFAM" id="SSF49899">
    <property type="entry name" value="Concanavalin A-like lectins/glucanases"/>
    <property type="match status" value="5"/>
</dbReference>
<evidence type="ECO:0000256" key="3">
    <source>
        <dbReference type="ARBA" id="ARBA00022530"/>
    </source>
</evidence>
<feature type="domain" description="Laminin G" evidence="16">
    <location>
        <begin position="1527"/>
        <end position="1698"/>
    </location>
</feature>
<evidence type="ECO:0000256" key="5">
    <source>
        <dbReference type="ARBA" id="ARBA00022737"/>
    </source>
</evidence>
<dbReference type="Proteomes" id="UP000694580">
    <property type="component" value="Chromosome 14"/>
</dbReference>
<evidence type="ECO:0000313" key="18">
    <source>
        <dbReference type="Ensembl" id="ENSDCDP00010022104.1"/>
    </source>
</evidence>
<feature type="disulfide bond" evidence="12">
    <location>
        <begin position="196"/>
        <end position="210"/>
    </location>
</feature>
<dbReference type="GO" id="GO:0030155">
    <property type="term" value="P:regulation of cell adhesion"/>
    <property type="evidence" value="ECO:0007669"/>
    <property type="project" value="InterPro"/>
</dbReference>
<feature type="domain" description="Laminin EGF-like" evidence="17">
    <location>
        <begin position="213"/>
        <end position="259"/>
    </location>
</feature>
<dbReference type="PRINTS" id="PR00011">
    <property type="entry name" value="EGFLAMININ"/>
</dbReference>
<keyword evidence="19" id="KW-1185">Reference proteome</keyword>
<dbReference type="InterPro" id="IPR010307">
    <property type="entry name" value="Laminin_dom_II"/>
</dbReference>
<dbReference type="FunFam" id="2.10.25.10:FF:000188">
    <property type="entry name" value="Laminin subunit gamma 2"/>
    <property type="match status" value="1"/>
</dbReference>
<comment type="subcellular location">
    <subcellularLocation>
        <location evidence="1">Secreted</location>
        <location evidence="1">Extracellular space</location>
        <location evidence="1">Extracellular matrix</location>
        <location evidence="1">Basement membrane</location>
    </subcellularLocation>
</comment>
<proteinExistence type="predicted"/>
<evidence type="ECO:0000256" key="14">
    <source>
        <dbReference type="SAM" id="MobiDB-lite"/>
    </source>
</evidence>
<dbReference type="Pfam" id="PF00053">
    <property type="entry name" value="EGF_laminin"/>
    <property type="match status" value="4"/>
</dbReference>
<keyword evidence="10" id="KW-0325">Glycoprotein</keyword>
<dbReference type="InterPro" id="IPR001368">
    <property type="entry name" value="TNFR/NGFR_Cys_rich_reg"/>
</dbReference>
<keyword evidence="3" id="KW-0272">Extracellular matrix</keyword>
<dbReference type="PANTHER" id="PTHR15036:SF47">
    <property type="entry name" value="LAMININ SUBUNIT ALPHA-4"/>
    <property type="match status" value="1"/>
</dbReference>
<dbReference type="FunFam" id="2.10.25.10:FF:000033">
    <property type="entry name" value="Laminin subunit alpha 2"/>
    <property type="match status" value="1"/>
</dbReference>
<feature type="domain" description="Laminin EGF-like" evidence="17">
    <location>
        <begin position="159"/>
        <end position="212"/>
    </location>
</feature>
<dbReference type="GO" id="GO:0045995">
    <property type="term" value="P:regulation of embryonic development"/>
    <property type="evidence" value="ECO:0007669"/>
    <property type="project" value="InterPro"/>
</dbReference>
<dbReference type="InterPro" id="IPR002049">
    <property type="entry name" value="LE_dom"/>
</dbReference>
<dbReference type="CDD" id="cd00110">
    <property type="entry name" value="LamG"/>
    <property type="match status" value="5"/>
</dbReference>
<reference evidence="18 19" key="1">
    <citation type="submission" date="2020-06" db="EMBL/GenBank/DDBJ databases">
        <authorList>
            <consortium name="Wellcome Sanger Institute Data Sharing"/>
        </authorList>
    </citation>
    <scope>NUCLEOTIDE SEQUENCE [LARGE SCALE GENOMIC DNA]</scope>
</reference>
<feature type="signal peptide" evidence="15">
    <location>
        <begin position="1"/>
        <end position="24"/>
    </location>
</feature>
<dbReference type="Pfam" id="PF02210">
    <property type="entry name" value="Laminin_G_2"/>
    <property type="match status" value="5"/>
</dbReference>
<dbReference type="InterPro" id="IPR001791">
    <property type="entry name" value="Laminin_G"/>
</dbReference>
<evidence type="ECO:0000259" key="17">
    <source>
        <dbReference type="PROSITE" id="PS50027"/>
    </source>
</evidence>
<evidence type="ECO:0000256" key="15">
    <source>
        <dbReference type="SAM" id="SignalP"/>
    </source>
</evidence>
<keyword evidence="8 13" id="KW-0175">Coiled coil</keyword>
<feature type="disulfide bond" evidence="12">
    <location>
        <begin position="129"/>
        <end position="138"/>
    </location>
</feature>
<evidence type="ECO:0000256" key="7">
    <source>
        <dbReference type="ARBA" id="ARBA00022889"/>
    </source>
</evidence>
<dbReference type="CDD" id="cd00055">
    <property type="entry name" value="EGF_Lam"/>
    <property type="match status" value="5"/>
</dbReference>
<feature type="disulfide bond" evidence="12">
    <location>
        <begin position="232"/>
        <end position="241"/>
    </location>
</feature>
<keyword evidence="9 12" id="KW-1015">Disulfide bond</keyword>
<dbReference type="PROSITE" id="PS00652">
    <property type="entry name" value="TNFR_NGFR_1"/>
    <property type="match status" value="1"/>
</dbReference>
<dbReference type="GO" id="GO:0007155">
    <property type="term" value="P:cell adhesion"/>
    <property type="evidence" value="ECO:0007669"/>
    <property type="project" value="UniProtKB-KW"/>
</dbReference>
<dbReference type="InterPro" id="IPR056863">
    <property type="entry name" value="LMN_ATRN_NET-like_EGF"/>
</dbReference>
<evidence type="ECO:0000313" key="19">
    <source>
        <dbReference type="Proteomes" id="UP000694580"/>
    </source>
</evidence>
<accession>A0AAY4BMC0</accession>
<feature type="chain" id="PRO_5044204019" description="Laminin subunit alpha-4" evidence="15">
    <location>
        <begin position="25"/>
        <end position="1879"/>
    </location>
</feature>
<evidence type="ECO:0008006" key="20">
    <source>
        <dbReference type="Google" id="ProtNLM"/>
    </source>
</evidence>